<protein>
    <recommendedName>
        <fullName evidence="1">DUF6603 domain-containing protein</fullName>
    </recommendedName>
</protein>
<dbReference type="EMBL" id="JAUIQD010000010">
    <property type="protein sequence ID" value="KAK3338676.1"/>
    <property type="molecule type" value="Genomic_DNA"/>
</dbReference>
<comment type="caution">
    <text evidence="2">The sequence shown here is derived from an EMBL/GenBank/DDBJ whole genome shotgun (WGS) entry which is preliminary data.</text>
</comment>
<dbReference type="InterPro" id="IPR046538">
    <property type="entry name" value="DUF6603"/>
</dbReference>
<evidence type="ECO:0000313" key="3">
    <source>
        <dbReference type="Proteomes" id="UP001275084"/>
    </source>
</evidence>
<dbReference type="AlphaFoldDB" id="A0AAJ0H5C7"/>
<evidence type="ECO:0000259" key="1">
    <source>
        <dbReference type="Pfam" id="PF20248"/>
    </source>
</evidence>
<organism evidence="2 3">
    <name type="scientific">Lasiosphaeria hispida</name>
    <dbReference type="NCBI Taxonomy" id="260671"/>
    <lineage>
        <taxon>Eukaryota</taxon>
        <taxon>Fungi</taxon>
        <taxon>Dikarya</taxon>
        <taxon>Ascomycota</taxon>
        <taxon>Pezizomycotina</taxon>
        <taxon>Sordariomycetes</taxon>
        <taxon>Sordariomycetidae</taxon>
        <taxon>Sordariales</taxon>
        <taxon>Lasiosphaeriaceae</taxon>
        <taxon>Lasiosphaeria</taxon>
    </lineage>
</organism>
<sequence>MVRVIAVKSVKWGLTKPKYDSALTLGITVNVKSAQLAGYVELKLSITLTVICVDGGPPLSDIVDWITKPFSGGQTEPPAGKDVETWIGRIGEHIKPRRIKVADDTLVYCEVSFEVDMTIGQSEGTVDQVPGSVNLAIEAATFNLSAKEVSFFAVLTTEETPSSASSSSVPHLRLGLLSLGATYSPKTPNFTLSCDAQISLTGKDGVDSNQALLPGSLTYMRTSNAQGTLARKGILTSTDSSSSWKVSAGIQGLQVGTLYELFDADSRDGVLNILGHVEISWLDFIYNYSDGKATDFTFNGTLLLGPLELTLDYHYPSTGRWEFSANLTEQPGISVTLDQLIADLQNSGSTPVVLPDFVGNIALTAQNTGLELAVHSSTINGNPAVFVVVDLKIADFEVLFVQFQEKGQTKPKRLFRAAITGLGEVNDVPIIDKMSQPFDDMPGAHFVVAITVDNVPTAVLDNGFTPDKKSTELSTAGAIRVADDAPDPGSGQAPLKKTIRPLTLSNIGLQYKDGSLGILLDATFKLGPIELELIGFQLMVSLKDTTISSKMTPHVSINGLSVSFNEPPTSMAEMFAKLSEGLYAGGLTVSFAPYALTAAGAYGTVTDSKGNQFKTVAVFAQLQGPLIELEFPQVSGVTLGFGYNSHLTLPTVDTISLVVVEFSSSLTLGVYASAVAQFPTTSPAILYAELGLVATIDFSAGSMIIQAKLSPASYILNPSCHLTGDFALGYWFGSNAYAGDFVFTIGGYHPAYSPPAHYPSPPPDRLAISWSLDGCLSISGQAYAAGEGGVSVHVEFTLDLWIVTIHIDVEIGAALRIWGPAIAGTVHVDFWVFGFDVNFGSSGAKPSRALQVQEFYQQVLLQGQDATKLMAANDGNQHTVTCVKGLMPDAHGKTKTVPAATWNVRGGVFAFSVKSVFPFTSATIDDGGQVPVPPDVANAVYSKPMWRTETEPLDTTVTISIYEQVGGTKETIKGFQVAGIIGNLPTAVWGEYTIETDPMYSPNGNQIGSLLNGNDPTVSLLNGLIITAPKPNIDIVNDGEVFNQYNVLRCNGPWDPVPMTDKVAQCVVERTWLNPSAGPGAAQKAVEMWAKLWAGPGESVPQMMGEPPKRMLGANKSIFELDYLEAPMVSIAH</sequence>
<reference evidence="2" key="2">
    <citation type="submission" date="2023-06" db="EMBL/GenBank/DDBJ databases">
        <authorList>
            <consortium name="Lawrence Berkeley National Laboratory"/>
            <person name="Haridas S."/>
            <person name="Hensen N."/>
            <person name="Bonometti L."/>
            <person name="Westerberg I."/>
            <person name="Brannstrom I.O."/>
            <person name="Guillou S."/>
            <person name="Cros-Aarteil S."/>
            <person name="Calhoun S."/>
            <person name="Kuo A."/>
            <person name="Mondo S."/>
            <person name="Pangilinan J."/>
            <person name="Riley R."/>
            <person name="Labutti K."/>
            <person name="Andreopoulos B."/>
            <person name="Lipzen A."/>
            <person name="Chen C."/>
            <person name="Yanf M."/>
            <person name="Daum C."/>
            <person name="Ng V."/>
            <person name="Clum A."/>
            <person name="Steindorff A."/>
            <person name="Ohm R."/>
            <person name="Martin F."/>
            <person name="Silar P."/>
            <person name="Natvig D."/>
            <person name="Lalanne C."/>
            <person name="Gautier V."/>
            <person name="Ament-Velasquez S.L."/>
            <person name="Kruys A."/>
            <person name="Hutchinson M.I."/>
            <person name="Powell A.J."/>
            <person name="Barry K."/>
            <person name="Miller A.N."/>
            <person name="Grigoriev I.V."/>
            <person name="Debuchy R."/>
            <person name="Gladieux P."/>
            <person name="Thoren M.H."/>
            <person name="Johannesson H."/>
        </authorList>
    </citation>
    <scope>NUCLEOTIDE SEQUENCE</scope>
    <source>
        <strain evidence="2">CBS 955.72</strain>
    </source>
</reference>
<accession>A0AAJ0H5C7</accession>
<name>A0AAJ0H5C7_9PEZI</name>
<feature type="domain" description="DUF6603" evidence="1">
    <location>
        <begin position="788"/>
        <end position="914"/>
    </location>
</feature>
<dbReference type="Proteomes" id="UP001275084">
    <property type="component" value="Unassembled WGS sequence"/>
</dbReference>
<feature type="domain" description="DUF6603" evidence="1">
    <location>
        <begin position="495"/>
        <end position="655"/>
    </location>
</feature>
<dbReference type="Pfam" id="PF20248">
    <property type="entry name" value="DUF6603"/>
    <property type="match status" value="3"/>
</dbReference>
<keyword evidence="3" id="KW-1185">Reference proteome</keyword>
<proteinExistence type="predicted"/>
<gene>
    <name evidence="2" type="ORF">B0T25DRAFT_599354</name>
</gene>
<reference evidence="2" key="1">
    <citation type="journal article" date="2023" name="Mol. Phylogenet. Evol.">
        <title>Genome-scale phylogeny and comparative genomics of the fungal order Sordariales.</title>
        <authorList>
            <person name="Hensen N."/>
            <person name="Bonometti L."/>
            <person name="Westerberg I."/>
            <person name="Brannstrom I.O."/>
            <person name="Guillou S."/>
            <person name="Cros-Aarteil S."/>
            <person name="Calhoun S."/>
            <person name="Haridas S."/>
            <person name="Kuo A."/>
            <person name="Mondo S."/>
            <person name="Pangilinan J."/>
            <person name="Riley R."/>
            <person name="LaButti K."/>
            <person name="Andreopoulos B."/>
            <person name="Lipzen A."/>
            <person name="Chen C."/>
            <person name="Yan M."/>
            <person name="Daum C."/>
            <person name="Ng V."/>
            <person name="Clum A."/>
            <person name="Steindorff A."/>
            <person name="Ohm R.A."/>
            <person name="Martin F."/>
            <person name="Silar P."/>
            <person name="Natvig D.O."/>
            <person name="Lalanne C."/>
            <person name="Gautier V."/>
            <person name="Ament-Velasquez S.L."/>
            <person name="Kruys A."/>
            <person name="Hutchinson M.I."/>
            <person name="Powell A.J."/>
            <person name="Barry K."/>
            <person name="Miller A.N."/>
            <person name="Grigoriev I.V."/>
            <person name="Debuchy R."/>
            <person name="Gladieux P."/>
            <person name="Hiltunen Thoren M."/>
            <person name="Johannesson H."/>
        </authorList>
    </citation>
    <scope>NUCLEOTIDE SEQUENCE</scope>
    <source>
        <strain evidence="2">CBS 955.72</strain>
    </source>
</reference>
<evidence type="ECO:0000313" key="2">
    <source>
        <dbReference type="EMBL" id="KAK3338676.1"/>
    </source>
</evidence>
<feature type="domain" description="DUF6603" evidence="1">
    <location>
        <begin position="656"/>
        <end position="785"/>
    </location>
</feature>